<feature type="region of interest" description="Disordered" evidence="1">
    <location>
        <begin position="1"/>
        <end position="77"/>
    </location>
</feature>
<reference evidence="2 3" key="1">
    <citation type="journal article" date="2019" name="Nat. Ecol. Evol.">
        <title>Megaphylogeny resolves global patterns of mushroom evolution.</title>
        <authorList>
            <person name="Varga T."/>
            <person name="Krizsan K."/>
            <person name="Foldi C."/>
            <person name="Dima B."/>
            <person name="Sanchez-Garcia M."/>
            <person name="Sanchez-Ramirez S."/>
            <person name="Szollosi G.J."/>
            <person name="Szarkandi J.G."/>
            <person name="Papp V."/>
            <person name="Albert L."/>
            <person name="Andreopoulos W."/>
            <person name="Angelini C."/>
            <person name="Antonin V."/>
            <person name="Barry K.W."/>
            <person name="Bougher N.L."/>
            <person name="Buchanan P."/>
            <person name="Buyck B."/>
            <person name="Bense V."/>
            <person name="Catcheside P."/>
            <person name="Chovatia M."/>
            <person name="Cooper J."/>
            <person name="Damon W."/>
            <person name="Desjardin D."/>
            <person name="Finy P."/>
            <person name="Geml J."/>
            <person name="Haridas S."/>
            <person name="Hughes K."/>
            <person name="Justo A."/>
            <person name="Karasinski D."/>
            <person name="Kautmanova I."/>
            <person name="Kiss B."/>
            <person name="Kocsube S."/>
            <person name="Kotiranta H."/>
            <person name="LaButti K.M."/>
            <person name="Lechner B.E."/>
            <person name="Liimatainen K."/>
            <person name="Lipzen A."/>
            <person name="Lukacs Z."/>
            <person name="Mihaltcheva S."/>
            <person name="Morgado L.N."/>
            <person name="Niskanen T."/>
            <person name="Noordeloos M.E."/>
            <person name="Ohm R.A."/>
            <person name="Ortiz-Santana B."/>
            <person name="Ovrebo C."/>
            <person name="Racz N."/>
            <person name="Riley R."/>
            <person name="Savchenko A."/>
            <person name="Shiryaev A."/>
            <person name="Soop K."/>
            <person name="Spirin V."/>
            <person name="Szebenyi C."/>
            <person name="Tomsovsky M."/>
            <person name="Tulloss R.E."/>
            <person name="Uehling J."/>
            <person name="Grigoriev I.V."/>
            <person name="Vagvolgyi C."/>
            <person name="Papp T."/>
            <person name="Martin F.M."/>
            <person name="Miettinen O."/>
            <person name="Hibbett D.S."/>
            <person name="Nagy L.G."/>
        </authorList>
    </citation>
    <scope>NUCLEOTIDE SEQUENCE [LARGE SCALE GENOMIC DNA]</scope>
    <source>
        <strain evidence="2 3">CBS 962.96</strain>
    </source>
</reference>
<feature type="compositionally biased region" description="Gly residues" evidence="1">
    <location>
        <begin position="39"/>
        <end position="50"/>
    </location>
</feature>
<feature type="compositionally biased region" description="Gly residues" evidence="1">
    <location>
        <begin position="10"/>
        <end position="33"/>
    </location>
</feature>
<dbReference type="Proteomes" id="UP000297245">
    <property type="component" value="Unassembled WGS sequence"/>
</dbReference>
<feature type="compositionally biased region" description="Gly residues" evidence="1">
    <location>
        <begin position="164"/>
        <end position="177"/>
    </location>
</feature>
<evidence type="ECO:0000313" key="2">
    <source>
        <dbReference type="EMBL" id="THU78860.1"/>
    </source>
</evidence>
<gene>
    <name evidence="2" type="ORF">K435DRAFT_876176</name>
</gene>
<feature type="region of interest" description="Disordered" evidence="1">
    <location>
        <begin position="152"/>
        <end position="177"/>
    </location>
</feature>
<evidence type="ECO:0000256" key="1">
    <source>
        <dbReference type="SAM" id="MobiDB-lite"/>
    </source>
</evidence>
<accession>A0A4S8KT07</accession>
<proteinExistence type="predicted"/>
<sequence>MNQTNPQGSLQGGLQGSAGTRGMGPGMGTGPTGMMGMNGAMGGGDMGIDGGPPNSMGGMINGNQAGAGTSGNGGGSVVVIRQHTSNTYNPRLPNSRQRKKSSRHICGFRKECRDSRARVLIEMIGFQRNMSQQDFVMQGLIEWVLRGGPNGGGGGPTLPLTGSSGSGNAGNGGSDGE</sequence>
<organism evidence="2 3">
    <name type="scientific">Dendrothele bispora (strain CBS 962.96)</name>
    <dbReference type="NCBI Taxonomy" id="1314807"/>
    <lineage>
        <taxon>Eukaryota</taxon>
        <taxon>Fungi</taxon>
        <taxon>Dikarya</taxon>
        <taxon>Basidiomycota</taxon>
        <taxon>Agaricomycotina</taxon>
        <taxon>Agaricomycetes</taxon>
        <taxon>Agaricomycetidae</taxon>
        <taxon>Agaricales</taxon>
        <taxon>Agaricales incertae sedis</taxon>
        <taxon>Dendrothele</taxon>
    </lineage>
</organism>
<dbReference type="EMBL" id="ML180120">
    <property type="protein sequence ID" value="THU78860.1"/>
    <property type="molecule type" value="Genomic_DNA"/>
</dbReference>
<protein>
    <submittedName>
        <fullName evidence="2">Uncharacterized protein</fullName>
    </submittedName>
</protein>
<evidence type="ECO:0000313" key="3">
    <source>
        <dbReference type="Proteomes" id="UP000297245"/>
    </source>
</evidence>
<keyword evidence="3" id="KW-1185">Reference proteome</keyword>
<name>A0A4S8KT07_DENBC</name>
<dbReference type="AlphaFoldDB" id="A0A4S8KT07"/>